<keyword evidence="3" id="KW-1185">Reference proteome</keyword>
<protein>
    <submittedName>
        <fullName evidence="2">Histone deacetylase HDT1</fullName>
    </submittedName>
</protein>
<sequence>MCTLDNKRNPQYMFDLFFNKNFEVSHDRKQGNVHYFGYTEEDQFKVEDSDISKTLAEDTQNDGTPKSWLYARFSQDKGNNNKNKGQSGRTGTSSTSRPLGDGESMEHESVKLFLKKEAWKEKHMMGTLDTKRIPQHKFNLFFNQNFEVSHDRAQGSVHYFGFIKKDSQASNYESLICSSPCQTKVTNSVLLGS</sequence>
<organism evidence="2 3">
    <name type="scientific">Artemisia annua</name>
    <name type="common">Sweet wormwood</name>
    <dbReference type="NCBI Taxonomy" id="35608"/>
    <lineage>
        <taxon>Eukaryota</taxon>
        <taxon>Viridiplantae</taxon>
        <taxon>Streptophyta</taxon>
        <taxon>Embryophyta</taxon>
        <taxon>Tracheophyta</taxon>
        <taxon>Spermatophyta</taxon>
        <taxon>Magnoliopsida</taxon>
        <taxon>eudicotyledons</taxon>
        <taxon>Gunneridae</taxon>
        <taxon>Pentapetalae</taxon>
        <taxon>asterids</taxon>
        <taxon>campanulids</taxon>
        <taxon>Asterales</taxon>
        <taxon>Asteraceae</taxon>
        <taxon>Asteroideae</taxon>
        <taxon>Anthemideae</taxon>
        <taxon>Artemisiinae</taxon>
        <taxon>Artemisia</taxon>
    </lineage>
</organism>
<dbReference type="EMBL" id="PKPP01012000">
    <property type="protein sequence ID" value="PWA43142.1"/>
    <property type="molecule type" value="Genomic_DNA"/>
</dbReference>
<evidence type="ECO:0000313" key="2">
    <source>
        <dbReference type="EMBL" id="PWA43142.1"/>
    </source>
</evidence>
<accession>A0A2U1L2A0</accession>
<dbReference type="AlphaFoldDB" id="A0A2U1L2A0"/>
<feature type="region of interest" description="Disordered" evidence="1">
    <location>
        <begin position="73"/>
        <end position="107"/>
    </location>
</feature>
<comment type="caution">
    <text evidence="2">The sequence shown here is derived from an EMBL/GenBank/DDBJ whole genome shotgun (WGS) entry which is preliminary data.</text>
</comment>
<proteinExistence type="predicted"/>
<dbReference type="OrthoDB" id="2019803at2759"/>
<evidence type="ECO:0000256" key="1">
    <source>
        <dbReference type="SAM" id="MobiDB-lite"/>
    </source>
</evidence>
<reference evidence="2 3" key="1">
    <citation type="journal article" date="2018" name="Mol. Plant">
        <title>The genome of Artemisia annua provides insight into the evolution of Asteraceae family and artemisinin biosynthesis.</title>
        <authorList>
            <person name="Shen Q."/>
            <person name="Zhang L."/>
            <person name="Liao Z."/>
            <person name="Wang S."/>
            <person name="Yan T."/>
            <person name="Shi P."/>
            <person name="Liu M."/>
            <person name="Fu X."/>
            <person name="Pan Q."/>
            <person name="Wang Y."/>
            <person name="Lv Z."/>
            <person name="Lu X."/>
            <person name="Zhang F."/>
            <person name="Jiang W."/>
            <person name="Ma Y."/>
            <person name="Chen M."/>
            <person name="Hao X."/>
            <person name="Li L."/>
            <person name="Tang Y."/>
            <person name="Lv G."/>
            <person name="Zhou Y."/>
            <person name="Sun X."/>
            <person name="Brodelius P.E."/>
            <person name="Rose J.K.C."/>
            <person name="Tang K."/>
        </authorList>
    </citation>
    <scope>NUCLEOTIDE SEQUENCE [LARGE SCALE GENOMIC DNA]</scope>
    <source>
        <strain evidence="3">cv. Huhao1</strain>
        <tissue evidence="2">Leaf</tissue>
    </source>
</reference>
<dbReference type="Proteomes" id="UP000245207">
    <property type="component" value="Unassembled WGS sequence"/>
</dbReference>
<name>A0A2U1L2A0_ARTAN</name>
<gene>
    <name evidence="2" type="ORF">CTI12_AA537310</name>
</gene>
<feature type="compositionally biased region" description="Low complexity" evidence="1">
    <location>
        <begin position="77"/>
        <end position="97"/>
    </location>
</feature>
<evidence type="ECO:0000313" key="3">
    <source>
        <dbReference type="Proteomes" id="UP000245207"/>
    </source>
</evidence>